<dbReference type="CDD" id="cd00167">
    <property type="entry name" value="SANT"/>
    <property type="match status" value="1"/>
</dbReference>
<dbReference type="Gene3D" id="1.10.10.60">
    <property type="entry name" value="Homeodomain-like"/>
    <property type="match status" value="2"/>
</dbReference>
<keyword evidence="2" id="KW-0238">DNA-binding</keyword>
<dbReference type="GO" id="GO:0042795">
    <property type="term" value="P:snRNA transcription by RNA polymerase II"/>
    <property type="evidence" value="ECO:0007669"/>
    <property type="project" value="TreeGrafter"/>
</dbReference>
<protein>
    <recommendedName>
        <fullName evidence="8">Myb-like DNA-binding domain containing protein</fullName>
    </recommendedName>
</protein>
<keyword evidence="3" id="KW-0804">Transcription</keyword>
<keyword evidence="4" id="KW-0539">Nucleus</keyword>
<dbReference type="PROSITE" id="PS50090">
    <property type="entry name" value="MYB_LIKE"/>
    <property type="match status" value="2"/>
</dbReference>
<dbReference type="SMART" id="SM00717">
    <property type="entry name" value="SANT"/>
    <property type="match status" value="2"/>
</dbReference>
<dbReference type="PANTHER" id="PTHR46621">
    <property type="entry name" value="SNRNA-ACTIVATING PROTEIN COMPLEX SUBUNIT 4"/>
    <property type="match status" value="1"/>
</dbReference>
<sequence>MSLSVEYCTLPVLNGTTNESIRSSELIIRQASLNSIESCFQFKSNLERVSIKNLLCSHDSCGQRAKPETVKTQNRTETVSFGAMSDLHPRRTARTGRRLNASTWTPEEDEILMAFVDRNGPGSWHILSANEFHGMRSGPQLRARYLDVLSPSRSKEPWSPTEDIVLLQMYSEIGSSWSKMVSSLPGRPANDIKNRYHHLIKKQKNSEK</sequence>
<evidence type="ECO:0000256" key="3">
    <source>
        <dbReference type="ARBA" id="ARBA00023163"/>
    </source>
</evidence>
<evidence type="ECO:0008006" key="8">
    <source>
        <dbReference type="Google" id="ProtNLM"/>
    </source>
</evidence>
<evidence type="ECO:0000256" key="2">
    <source>
        <dbReference type="ARBA" id="ARBA00023125"/>
    </source>
</evidence>
<feature type="domain" description="Myb-like" evidence="5">
    <location>
        <begin position="96"/>
        <end position="149"/>
    </location>
</feature>
<evidence type="ECO:0000259" key="5">
    <source>
        <dbReference type="PROSITE" id="PS50090"/>
    </source>
</evidence>
<feature type="domain" description="Myb-like" evidence="5">
    <location>
        <begin position="150"/>
        <end position="200"/>
    </location>
</feature>
<dbReference type="GO" id="GO:0001006">
    <property type="term" value="F:RNA polymerase III type 3 promoter sequence-specific DNA binding"/>
    <property type="evidence" value="ECO:0007669"/>
    <property type="project" value="TreeGrafter"/>
</dbReference>
<feature type="domain" description="HTH myb-type" evidence="6">
    <location>
        <begin position="150"/>
        <end position="204"/>
    </location>
</feature>
<dbReference type="AlphaFoldDB" id="A0A7S1EQT6"/>
<dbReference type="InterPro" id="IPR051575">
    <property type="entry name" value="Myb-like_DNA-bd"/>
</dbReference>
<dbReference type="InterPro" id="IPR001005">
    <property type="entry name" value="SANT/Myb"/>
</dbReference>
<dbReference type="EMBL" id="HBFP01003499">
    <property type="protein sequence ID" value="CAD8818097.1"/>
    <property type="molecule type" value="Transcribed_RNA"/>
</dbReference>
<evidence type="ECO:0000256" key="1">
    <source>
        <dbReference type="ARBA" id="ARBA00023015"/>
    </source>
</evidence>
<organism evidence="7">
    <name type="scientific">Timspurckia oligopyrenoides</name>
    <dbReference type="NCBI Taxonomy" id="708627"/>
    <lineage>
        <taxon>Eukaryota</taxon>
        <taxon>Rhodophyta</taxon>
        <taxon>Bangiophyceae</taxon>
        <taxon>Porphyridiales</taxon>
        <taxon>Porphyridiaceae</taxon>
        <taxon>Timspurckia</taxon>
    </lineage>
</organism>
<name>A0A7S1EQT6_9RHOD</name>
<evidence type="ECO:0000256" key="4">
    <source>
        <dbReference type="ARBA" id="ARBA00023242"/>
    </source>
</evidence>
<dbReference type="InterPro" id="IPR009057">
    <property type="entry name" value="Homeodomain-like_sf"/>
</dbReference>
<dbReference type="InterPro" id="IPR017930">
    <property type="entry name" value="Myb_dom"/>
</dbReference>
<dbReference type="GO" id="GO:0019185">
    <property type="term" value="C:snRNA-activating protein complex"/>
    <property type="evidence" value="ECO:0007669"/>
    <property type="project" value="TreeGrafter"/>
</dbReference>
<dbReference type="PROSITE" id="PS51294">
    <property type="entry name" value="HTH_MYB"/>
    <property type="match status" value="1"/>
</dbReference>
<evidence type="ECO:0000259" key="6">
    <source>
        <dbReference type="PROSITE" id="PS51294"/>
    </source>
</evidence>
<reference evidence="7" key="1">
    <citation type="submission" date="2021-01" db="EMBL/GenBank/DDBJ databases">
        <authorList>
            <person name="Corre E."/>
            <person name="Pelletier E."/>
            <person name="Niang G."/>
            <person name="Scheremetjew M."/>
            <person name="Finn R."/>
            <person name="Kale V."/>
            <person name="Holt S."/>
            <person name="Cochrane G."/>
            <person name="Meng A."/>
            <person name="Brown T."/>
            <person name="Cohen L."/>
        </authorList>
    </citation>
    <scope>NUCLEOTIDE SEQUENCE</scope>
    <source>
        <strain evidence="7">CCMP3278</strain>
    </source>
</reference>
<keyword evidence="1" id="KW-0805">Transcription regulation</keyword>
<gene>
    <name evidence="7" type="ORF">TOLI1172_LOCUS2486</name>
</gene>
<dbReference type="GO" id="GO:0000978">
    <property type="term" value="F:RNA polymerase II cis-regulatory region sequence-specific DNA binding"/>
    <property type="evidence" value="ECO:0007669"/>
    <property type="project" value="TreeGrafter"/>
</dbReference>
<dbReference type="SUPFAM" id="SSF46689">
    <property type="entry name" value="Homeodomain-like"/>
    <property type="match status" value="1"/>
</dbReference>
<dbReference type="GO" id="GO:0042796">
    <property type="term" value="P:snRNA transcription by RNA polymerase III"/>
    <property type="evidence" value="ECO:0007669"/>
    <property type="project" value="TreeGrafter"/>
</dbReference>
<dbReference type="PANTHER" id="PTHR46621:SF1">
    <property type="entry name" value="SNRNA-ACTIVATING PROTEIN COMPLEX SUBUNIT 4"/>
    <property type="match status" value="1"/>
</dbReference>
<evidence type="ECO:0000313" key="7">
    <source>
        <dbReference type="EMBL" id="CAD8818097.1"/>
    </source>
</evidence>
<proteinExistence type="predicted"/>
<dbReference type="Pfam" id="PF13921">
    <property type="entry name" value="Myb_DNA-bind_6"/>
    <property type="match status" value="1"/>
</dbReference>
<accession>A0A7S1EQT6</accession>